<proteinExistence type="predicted"/>
<feature type="region of interest" description="Disordered" evidence="1">
    <location>
        <begin position="70"/>
        <end position="107"/>
    </location>
</feature>
<protein>
    <submittedName>
        <fullName evidence="2">Uncharacterized protein</fullName>
    </submittedName>
</protein>
<evidence type="ECO:0000313" key="3">
    <source>
        <dbReference type="Proteomes" id="UP000325902"/>
    </source>
</evidence>
<keyword evidence="3" id="KW-1185">Reference proteome</keyword>
<reference evidence="2 3" key="1">
    <citation type="journal article" date="2019" name="Sci. Rep.">
        <title>A multi-omics analysis of the grapevine pathogen Lasiodiplodia theobromae reveals that temperature affects the expression of virulence- and pathogenicity-related genes.</title>
        <authorList>
            <person name="Felix C."/>
            <person name="Meneses R."/>
            <person name="Goncalves M.F.M."/>
            <person name="Tilleman L."/>
            <person name="Duarte A.S."/>
            <person name="Jorrin-Novo J.V."/>
            <person name="Van de Peer Y."/>
            <person name="Deforce D."/>
            <person name="Van Nieuwerburgh F."/>
            <person name="Esteves A.C."/>
            <person name="Alves A."/>
        </authorList>
    </citation>
    <scope>NUCLEOTIDE SEQUENCE [LARGE SCALE GENOMIC DNA]</scope>
    <source>
        <strain evidence="2 3">LA-SOL3</strain>
    </source>
</reference>
<feature type="compositionally biased region" description="Low complexity" evidence="1">
    <location>
        <begin position="70"/>
        <end position="93"/>
    </location>
</feature>
<dbReference type="AlphaFoldDB" id="A0A5N5DFA2"/>
<name>A0A5N5DFA2_9PEZI</name>
<dbReference type="EMBL" id="VCHE01000024">
    <property type="protein sequence ID" value="KAB2576415.1"/>
    <property type="molecule type" value="Genomic_DNA"/>
</dbReference>
<dbReference type="Proteomes" id="UP000325902">
    <property type="component" value="Unassembled WGS sequence"/>
</dbReference>
<comment type="caution">
    <text evidence="2">The sequence shown here is derived from an EMBL/GenBank/DDBJ whole genome shotgun (WGS) entry which is preliminary data.</text>
</comment>
<accession>A0A5N5DFA2</accession>
<sequence>MEKYSQLLWIGHHRKIRIQSQRNHRSNPKRSLHLSNHRIKSLFLKSLLPRNHRLRNNRLKNNRLRTIRLMTPRPTPLQTPLQTPTLQGTLQTTMSPHAEESRETKSWNYTVKC</sequence>
<gene>
    <name evidence="2" type="ORF">DBV05_g4910</name>
</gene>
<organism evidence="2 3">
    <name type="scientific">Lasiodiplodia theobromae</name>
    <dbReference type="NCBI Taxonomy" id="45133"/>
    <lineage>
        <taxon>Eukaryota</taxon>
        <taxon>Fungi</taxon>
        <taxon>Dikarya</taxon>
        <taxon>Ascomycota</taxon>
        <taxon>Pezizomycotina</taxon>
        <taxon>Dothideomycetes</taxon>
        <taxon>Dothideomycetes incertae sedis</taxon>
        <taxon>Botryosphaeriales</taxon>
        <taxon>Botryosphaeriaceae</taxon>
        <taxon>Lasiodiplodia</taxon>
    </lineage>
</organism>
<evidence type="ECO:0000313" key="2">
    <source>
        <dbReference type="EMBL" id="KAB2576415.1"/>
    </source>
</evidence>
<evidence type="ECO:0000256" key="1">
    <source>
        <dbReference type="SAM" id="MobiDB-lite"/>
    </source>
</evidence>